<dbReference type="GO" id="GO:0055037">
    <property type="term" value="C:recycling endosome"/>
    <property type="evidence" value="ECO:0007669"/>
    <property type="project" value="TreeGrafter"/>
</dbReference>
<evidence type="ECO:0000313" key="5">
    <source>
        <dbReference type="EMBL" id="EEC49530.1"/>
    </source>
</evidence>
<feature type="region of interest" description="Disordered" evidence="3">
    <location>
        <begin position="626"/>
        <end position="645"/>
    </location>
</feature>
<accession>B7FW71</accession>
<keyword evidence="6" id="KW-1185">Reference proteome</keyword>
<feature type="coiled-coil region" evidence="2">
    <location>
        <begin position="446"/>
        <end position="529"/>
    </location>
</feature>
<sequence length="1102" mass="120523">MRRSLSPYGSTLTTPDDAVSRMSQHDDARGSLSETPRSWLRNTPSAVGWRVPPVRIAGSQQQQQQQQQLYRSSLPHSSRTPIVLDARHGIHTSSAVSVSSDGTDWLTVTPVRSHALWFRPGSNSGNRRVGNGRGAAGPTGMVPPTVECSPNHTQPGSSDPSHEWEVGTRPSPGAGEETAAYTARGAPHAGFLEKMGSRVATMKRRFFVLQPGTHLYYFLSPHDVTPRGCLDLQDSWVEPVPGPEPDRTWPDGRFRFAICWPSRERVVLEARSLEAGQAWMRFLKEERLDVVKAAVEQGTRRNSALTSRVQELTRQVQDLKLVEKDRDGALEDAAHWKQEFERLDEALRRLTQYLVKPNPDYKTHSGIPETTLPDKATVSSKDTLKEDVAASQGETDTQASTDEDSDPVTPKGNEMTDNTARETSLLDDVVEREEALDVVHVPGMYFSSLYNTCEQLRENLKLASDEASTAVDDLHAANLRVASVEKRMSKAEKHLCKLWEENCTIRKALKQKKREKRVLVREVKNLLEAAKTQKVDELSMHEGVPPDDESTALGSEEEKLMDELEGHVLSSIRLHEQLLAVSGPTLTARVAVQSQSQIPKSIGIKPISNEVVKANQGPTVRFQPQTQRKVCTNQRANDDPMESESGQALVSLFDESEEAPSSEDGCGHSLSSIGAEASDAGADGDLPLPKLVDVSMDSVEMPERPNPLVELDKEEDLSLELANATSPFAVPRPMIRQGDATSKLVCPLADVIDSKGDTLNLEATDLQIYHLTFYSQKIGIQFQKVPPMPTKPKGLLTDALTADLNGVPPSGSEETAAELRRIAGISSWASSSTAASKDTDRGQGVDTCLVAAPIDAVLVCGFHGFDDSGNNVRPKLGAHLVAFDGVSVEVGHWTFDSIRKAIQARARPLTLSFRNDFLTTEQRRILTKAIGDVASPPMQKKSIDSQYKTPRERPPSTDPSVHSAVSQGSNRYVLDENTDTELGSGGLLSRFNHPVDADDDLSVASARSRGDSSQQNHGFRHGYHPASFSGNRSVASSTLTTGPRSFSDVGSTTSGMSAVVAPLVAHLLSRPRETPFTPDYLRRAPQNVEETPQHQDFASELL</sequence>
<feature type="region of interest" description="Disordered" evidence="3">
    <location>
        <begin position="1"/>
        <end position="46"/>
    </location>
</feature>
<dbReference type="RefSeq" id="XP_002178832.1">
    <property type="nucleotide sequence ID" value="XM_002178796.1"/>
</dbReference>
<gene>
    <name evidence="5" type="ORF">PHATRDRAFT_44944</name>
</gene>
<dbReference type="GO" id="GO:0005802">
    <property type="term" value="C:trans-Golgi network"/>
    <property type="evidence" value="ECO:0007669"/>
    <property type="project" value="TreeGrafter"/>
</dbReference>
<feature type="domain" description="PH" evidence="4">
    <location>
        <begin position="185"/>
        <end position="288"/>
    </location>
</feature>
<feature type="compositionally biased region" description="Polar residues" evidence="3">
    <location>
        <begin position="1028"/>
        <end position="1053"/>
    </location>
</feature>
<feature type="coiled-coil region" evidence="2">
    <location>
        <begin position="295"/>
        <end position="322"/>
    </location>
</feature>
<feature type="compositionally biased region" description="Polar residues" evidence="3">
    <location>
        <begin position="148"/>
        <end position="159"/>
    </location>
</feature>
<dbReference type="GO" id="GO:0042147">
    <property type="term" value="P:retrograde transport, endosome to Golgi"/>
    <property type="evidence" value="ECO:0007669"/>
    <property type="project" value="TreeGrafter"/>
</dbReference>
<feature type="compositionally biased region" description="Polar residues" evidence="3">
    <location>
        <begin position="958"/>
        <end position="970"/>
    </location>
</feature>
<feature type="compositionally biased region" description="Polar residues" evidence="3">
    <location>
        <begin position="626"/>
        <end position="635"/>
    </location>
</feature>
<organism evidence="5 6">
    <name type="scientific">Phaeodactylum tricornutum (strain CCAP 1055/1)</name>
    <dbReference type="NCBI Taxonomy" id="556484"/>
    <lineage>
        <taxon>Eukaryota</taxon>
        <taxon>Sar</taxon>
        <taxon>Stramenopiles</taxon>
        <taxon>Ochrophyta</taxon>
        <taxon>Bacillariophyta</taxon>
        <taxon>Bacillariophyceae</taxon>
        <taxon>Bacillariophycidae</taxon>
        <taxon>Naviculales</taxon>
        <taxon>Phaeodactylaceae</taxon>
        <taxon>Phaeodactylum</taxon>
    </lineage>
</organism>
<feature type="region of interest" description="Disordered" evidence="3">
    <location>
        <begin position="929"/>
        <end position="972"/>
    </location>
</feature>
<dbReference type="SMART" id="SM00233">
    <property type="entry name" value="PH"/>
    <property type="match status" value="1"/>
</dbReference>
<dbReference type="OrthoDB" id="43122at2759"/>
<keyword evidence="1" id="KW-0597">Phosphoprotein</keyword>
<dbReference type="KEGG" id="pti:PHATRDRAFT_44944"/>
<feature type="region of interest" description="Disordered" evidence="3">
    <location>
        <begin position="358"/>
        <end position="420"/>
    </location>
</feature>
<dbReference type="GO" id="GO:0005769">
    <property type="term" value="C:early endosome"/>
    <property type="evidence" value="ECO:0007669"/>
    <property type="project" value="TreeGrafter"/>
</dbReference>
<dbReference type="GO" id="GO:0001881">
    <property type="term" value="P:receptor recycling"/>
    <property type="evidence" value="ECO:0007669"/>
    <property type="project" value="TreeGrafter"/>
</dbReference>
<dbReference type="InterPro" id="IPR011993">
    <property type="entry name" value="PH-like_dom_sf"/>
</dbReference>
<keyword evidence="2" id="KW-0175">Coiled coil</keyword>
<dbReference type="HOGENOM" id="CLU_277135_0_0_1"/>
<evidence type="ECO:0000259" key="4">
    <source>
        <dbReference type="PROSITE" id="PS50003"/>
    </source>
</evidence>
<dbReference type="EMBL" id="CM000608">
    <property type="protein sequence ID" value="EEC49530.1"/>
    <property type="molecule type" value="Genomic_DNA"/>
</dbReference>
<dbReference type="Gene3D" id="2.30.29.30">
    <property type="entry name" value="Pleckstrin-homology domain (PH domain)/Phosphotyrosine-binding domain (PTB)"/>
    <property type="match status" value="1"/>
</dbReference>
<name>B7FW71_PHATC</name>
<feature type="region of interest" description="Disordered" evidence="3">
    <location>
        <begin position="655"/>
        <end position="687"/>
    </location>
</feature>
<feature type="region of interest" description="Disordered" evidence="3">
    <location>
        <begin position="1004"/>
        <end position="1053"/>
    </location>
</feature>
<evidence type="ECO:0000256" key="1">
    <source>
        <dbReference type="ARBA" id="ARBA00022553"/>
    </source>
</evidence>
<dbReference type="GeneID" id="7199842"/>
<dbReference type="AlphaFoldDB" id="B7FW71"/>
<dbReference type="GO" id="GO:0005829">
    <property type="term" value="C:cytosol"/>
    <property type="evidence" value="ECO:0007669"/>
    <property type="project" value="GOC"/>
</dbReference>
<evidence type="ECO:0000256" key="2">
    <source>
        <dbReference type="SAM" id="Coils"/>
    </source>
</evidence>
<dbReference type="PaxDb" id="2850-Phatr44944"/>
<dbReference type="eggNOG" id="ENOG502SCMX">
    <property type="taxonomic scope" value="Eukaryota"/>
</dbReference>
<dbReference type="Proteomes" id="UP000000759">
    <property type="component" value="Chromosome 5"/>
</dbReference>
<feature type="compositionally biased region" description="Low complexity" evidence="3">
    <location>
        <begin position="119"/>
        <end position="129"/>
    </location>
</feature>
<dbReference type="PROSITE" id="PS50003">
    <property type="entry name" value="PH_DOMAIN"/>
    <property type="match status" value="1"/>
</dbReference>
<protein>
    <recommendedName>
        <fullName evidence="4">PH domain-containing protein</fullName>
    </recommendedName>
</protein>
<reference evidence="6" key="2">
    <citation type="submission" date="2008-08" db="EMBL/GenBank/DDBJ databases">
        <authorList>
            <consortium name="Diatom Consortium"/>
            <person name="Grigoriev I."/>
            <person name="Grimwood J."/>
            <person name="Kuo A."/>
            <person name="Otillar R.P."/>
            <person name="Salamov A."/>
            <person name="Detter J.C."/>
            <person name="Lindquist E."/>
            <person name="Shapiro H."/>
            <person name="Lucas S."/>
            <person name="Glavina del Rio T."/>
            <person name="Pitluck S."/>
            <person name="Rokhsar D."/>
            <person name="Bowler C."/>
        </authorList>
    </citation>
    <scope>GENOME REANNOTATION</scope>
    <source>
        <strain evidence="6">CCAP 1055/1</strain>
    </source>
</reference>
<dbReference type="InterPro" id="IPR001849">
    <property type="entry name" value="PH_domain"/>
</dbReference>
<feature type="compositionally biased region" description="Low complexity" evidence="3">
    <location>
        <begin position="671"/>
        <end position="685"/>
    </location>
</feature>
<evidence type="ECO:0000313" key="6">
    <source>
        <dbReference type="Proteomes" id="UP000000759"/>
    </source>
</evidence>
<dbReference type="InterPro" id="IPR045188">
    <property type="entry name" value="Boi1/Boi2-like"/>
</dbReference>
<dbReference type="InParanoid" id="B7FW71"/>
<proteinExistence type="predicted"/>
<dbReference type="PANTHER" id="PTHR22902">
    <property type="entry name" value="SESQUIPEDALIAN"/>
    <property type="match status" value="1"/>
</dbReference>
<dbReference type="Pfam" id="PF00169">
    <property type="entry name" value="PH"/>
    <property type="match status" value="1"/>
</dbReference>
<reference evidence="5 6" key="1">
    <citation type="journal article" date="2008" name="Nature">
        <title>The Phaeodactylum genome reveals the evolutionary history of diatom genomes.</title>
        <authorList>
            <person name="Bowler C."/>
            <person name="Allen A.E."/>
            <person name="Badger J.H."/>
            <person name="Grimwood J."/>
            <person name="Jabbari K."/>
            <person name="Kuo A."/>
            <person name="Maheswari U."/>
            <person name="Martens C."/>
            <person name="Maumus F."/>
            <person name="Otillar R.P."/>
            <person name="Rayko E."/>
            <person name="Salamov A."/>
            <person name="Vandepoele K."/>
            <person name="Beszteri B."/>
            <person name="Gruber A."/>
            <person name="Heijde M."/>
            <person name="Katinka M."/>
            <person name="Mock T."/>
            <person name="Valentin K."/>
            <person name="Verret F."/>
            <person name="Berges J.A."/>
            <person name="Brownlee C."/>
            <person name="Cadoret J.P."/>
            <person name="Chiovitti A."/>
            <person name="Choi C.J."/>
            <person name="Coesel S."/>
            <person name="De Martino A."/>
            <person name="Detter J.C."/>
            <person name="Durkin C."/>
            <person name="Falciatore A."/>
            <person name="Fournet J."/>
            <person name="Haruta M."/>
            <person name="Huysman M.J."/>
            <person name="Jenkins B.D."/>
            <person name="Jiroutova K."/>
            <person name="Jorgensen R.E."/>
            <person name="Joubert Y."/>
            <person name="Kaplan A."/>
            <person name="Kroger N."/>
            <person name="Kroth P.G."/>
            <person name="La Roche J."/>
            <person name="Lindquist E."/>
            <person name="Lommer M."/>
            <person name="Martin-Jezequel V."/>
            <person name="Lopez P.J."/>
            <person name="Lucas S."/>
            <person name="Mangogna M."/>
            <person name="McGinnis K."/>
            <person name="Medlin L.K."/>
            <person name="Montsant A."/>
            <person name="Oudot-Le Secq M.P."/>
            <person name="Napoli C."/>
            <person name="Obornik M."/>
            <person name="Parker M.S."/>
            <person name="Petit J.L."/>
            <person name="Porcel B.M."/>
            <person name="Poulsen N."/>
            <person name="Robison M."/>
            <person name="Rychlewski L."/>
            <person name="Rynearson T.A."/>
            <person name="Schmutz J."/>
            <person name="Shapiro H."/>
            <person name="Siaut M."/>
            <person name="Stanley M."/>
            <person name="Sussman M.R."/>
            <person name="Taylor A.R."/>
            <person name="Vardi A."/>
            <person name="von Dassow P."/>
            <person name="Vyverman W."/>
            <person name="Willis A."/>
            <person name="Wyrwicz L.S."/>
            <person name="Rokhsar D.S."/>
            <person name="Weissenbach J."/>
            <person name="Armbrust E.V."/>
            <person name="Green B.R."/>
            <person name="Van de Peer Y."/>
            <person name="Grigoriev I.V."/>
        </authorList>
    </citation>
    <scope>NUCLEOTIDE SEQUENCE [LARGE SCALE GENOMIC DNA]</scope>
    <source>
        <strain evidence="5 6">CCAP 1055/1</strain>
    </source>
</reference>
<feature type="region of interest" description="Disordered" evidence="3">
    <location>
        <begin position="116"/>
        <end position="177"/>
    </location>
</feature>
<feature type="compositionally biased region" description="Polar residues" evidence="3">
    <location>
        <begin position="32"/>
        <end position="45"/>
    </location>
</feature>
<dbReference type="PANTHER" id="PTHR22902:SF27">
    <property type="entry name" value="PLECKSTRIN HOMOLOGY DOMAIN-CONTAINING FAMILY A MEMBER 3"/>
    <property type="match status" value="1"/>
</dbReference>
<dbReference type="SUPFAM" id="SSF50729">
    <property type="entry name" value="PH domain-like"/>
    <property type="match status" value="1"/>
</dbReference>
<dbReference type="GO" id="GO:0007032">
    <property type="term" value="P:endosome organization"/>
    <property type="evidence" value="ECO:0007669"/>
    <property type="project" value="TreeGrafter"/>
</dbReference>
<evidence type="ECO:0000256" key="3">
    <source>
        <dbReference type="SAM" id="MobiDB-lite"/>
    </source>
</evidence>